<dbReference type="AlphaFoldDB" id="A0AAD9G4I3"/>
<dbReference type="Proteomes" id="UP001259832">
    <property type="component" value="Unassembled WGS sequence"/>
</dbReference>
<evidence type="ECO:0000313" key="7">
    <source>
        <dbReference type="Proteomes" id="UP001259832"/>
    </source>
</evidence>
<feature type="signal peptide" evidence="5">
    <location>
        <begin position="1"/>
        <end position="23"/>
    </location>
</feature>
<protein>
    <recommendedName>
        <fullName evidence="5">RxLR effector protein</fullName>
    </recommendedName>
</protein>
<proteinExistence type="inferred from homology"/>
<evidence type="ECO:0000256" key="1">
    <source>
        <dbReference type="ARBA" id="ARBA00004613"/>
    </source>
</evidence>
<evidence type="ECO:0000256" key="3">
    <source>
        <dbReference type="ARBA" id="ARBA00022525"/>
    </source>
</evidence>
<keyword evidence="3 5" id="KW-0964">Secreted</keyword>
<comment type="similarity">
    <text evidence="2 5">Belongs to the RxLR effector family.</text>
</comment>
<accession>A0AAD9G4I3</accession>
<feature type="chain" id="PRO_5044953649" description="RxLR effector protein" evidence="5">
    <location>
        <begin position="24"/>
        <end position="170"/>
    </location>
</feature>
<reference evidence="6" key="1">
    <citation type="submission" date="2023-08" db="EMBL/GenBank/DDBJ databases">
        <title>Reference Genome Resource for the Citrus Pathogen Phytophthora citrophthora.</title>
        <authorList>
            <person name="Moller H."/>
            <person name="Coetzee B."/>
            <person name="Rose L.J."/>
            <person name="Van Niekerk J.M."/>
        </authorList>
    </citation>
    <scope>NUCLEOTIDE SEQUENCE</scope>
    <source>
        <strain evidence="6">STE-U-9442</strain>
    </source>
</reference>
<keyword evidence="4 5" id="KW-0732">Signal</keyword>
<dbReference type="EMBL" id="JASMQC010000033">
    <property type="protein sequence ID" value="KAK1931631.1"/>
    <property type="molecule type" value="Genomic_DNA"/>
</dbReference>
<dbReference type="InterPro" id="IPR031825">
    <property type="entry name" value="RXLR"/>
</dbReference>
<evidence type="ECO:0000256" key="5">
    <source>
        <dbReference type="RuleBase" id="RU367124"/>
    </source>
</evidence>
<dbReference type="Pfam" id="PF16810">
    <property type="entry name" value="RXLR"/>
    <property type="match status" value="1"/>
</dbReference>
<sequence>MRLTSILLVLAAALIGVLDATSAAIDNTVANRGMVKSDISPAIHSHRSLRHVKDEDESADEGDEERMWFSKAKQALEDKLALTAVASNFVGKSADEMGEMLQKLKPEQINTIFDKGEASLQQTLPGLKTGMSFQQFDDLISRLPSSQQGSLISACLLEVSRQQELNPLLG</sequence>
<evidence type="ECO:0000256" key="2">
    <source>
        <dbReference type="ARBA" id="ARBA00010400"/>
    </source>
</evidence>
<gene>
    <name evidence="6" type="ORF">P3T76_012960</name>
</gene>
<comment type="function">
    <text evidence="5">Effector that suppresses plant defense responses during pathogen infection.</text>
</comment>
<name>A0AAD9G4I3_9STRA</name>
<comment type="domain">
    <text evidence="5">The RxLR-dEER motif acts to carry the protein into the host cell cytoplasm through binding to cell surface phosphatidylinositol-3-phosphate.</text>
</comment>
<keyword evidence="7" id="KW-1185">Reference proteome</keyword>
<organism evidence="6 7">
    <name type="scientific">Phytophthora citrophthora</name>
    <dbReference type="NCBI Taxonomy" id="4793"/>
    <lineage>
        <taxon>Eukaryota</taxon>
        <taxon>Sar</taxon>
        <taxon>Stramenopiles</taxon>
        <taxon>Oomycota</taxon>
        <taxon>Peronosporomycetes</taxon>
        <taxon>Peronosporales</taxon>
        <taxon>Peronosporaceae</taxon>
        <taxon>Phytophthora</taxon>
    </lineage>
</organism>
<evidence type="ECO:0000256" key="4">
    <source>
        <dbReference type="ARBA" id="ARBA00022729"/>
    </source>
</evidence>
<comment type="subcellular location">
    <subcellularLocation>
        <location evidence="1 5">Secreted</location>
    </subcellularLocation>
</comment>
<evidence type="ECO:0000313" key="6">
    <source>
        <dbReference type="EMBL" id="KAK1931631.1"/>
    </source>
</evidence>
<comment type="caution">
    <text evidence="6">The sequence shown here is derived from an EMBL/GenBank/DDBJ whole genome shotgun (WGS) entry which is preliminary data.</text>
</comment>